<evidence type="ECO:0000313" key="3">
    <source>
        <dbReference type="EMBL" id="GMR61880.1"/>
    </source>
</evidence>
<feature type="transmembrane region" description="Helical" evidence="1">
    <location>
        <begin position="471"/>
        <end position="489"/>
    </location>
</feature>
<evidence type="ECO:0008006" key="5">
    <source>
        <dbReference type="Google" id="ProtNLM"/>
    </source>
</evidence>
<dbReference type="PANTHER" id="PTHR11161:SF0">
    <property type="entry name" value="O-ACYLTRANSFERASE LIKE PROTEIN"/>
    <property type="match status" value="1"/>
</dbReference>
<feature type="transmembrane region" description="Helical" evidence="1">
    <location>
        <begin position="288"/>
        <end position="307"/>
    </location>
</feature>
<feature type="chain" id="PRO_5042971769" description="Acyltransferase" evidence="2">
    <location>
        <begin position="16"/>
        <end position="692"/>
    </location>
</feature>
<dbReference type="Proteomes" id="UP001328107">
    <property type="component" value="Unassembled WGS sequence"/>
</dbReference>
<sequence length="692" mass="78127">MKLLCICLLLPLAAAQLPFNIFDIPPALRNPLVLTAMEVAKTDTQCFRDIKSAFNQLLLAGLTAQKCKSLECLKDEKITNATYAMKMLASTGRPHSLYMDEMSVTFAGDPKLCMNIEGPFETNYCYLHVNVDWSRIDFASYGISFDNLPGGKIPDFDFGQGHDRCSPIATTNVKMALCLPGSCEKDTDIGRILHKITNGTAHLCEINCVDTKNEPTSFFYLFNVFLIGLLLIAVTASILDYIATRKGMEAELKGRTEWRLLTSFSVLRNTSDIFSIRTSGDSIACLDAIRLITFTWVVNGHAVMFSADGDNGLQLMRETDYFFSDILLNAYPSVDTFFLVSGLLVSYVFFKRVHSNPEYVYAPMNWIILTPSYMLFIALYVAWTPQMHGIWAAGTAFNTTRFVENCENSWWMNALYLNNFQEVDQICYPISWFLCVDTQLYWAAPLFLLAIYYSCMLLTNTYLHNSSRNNVMSGVLLSIGSTVFLTAYYDLPALAFTVATTGDFNFTKLYMKPWARCIPYLVGIISGYLIVQVRKQTIKIRQPKMWELAVGWLLSTIVALTVIFSVYDYLRGQSEWSVAVRSFYGVFSRIGWSAAVAWVVFACTFNWAGPVKSLLEHPLWYPLGRLSYCAFLAHWFTLQIILSGSDRPPHFVSLLHTCLTVTVPVVFLSYAIAYFWSCLVEIPFGKIEGIAI</sequence>
<gene>
    <name evidence="3" type="ORF">PMAYCL1PPCAC_32075</name>
</gene>
<dbReference type="PANTHER" id="PTHR11161">
    <property type="entry name" value="O-ACYLTRANSFERASE"/>
    <property type="match status" value="1"/>
</dbReference>
<feature type="transmembrane region" description="Helical" evidence="1">
    <location>
        <begin position="654"/>
        <end position="676"/>
    </location>
</feature>
<dbReference type="InterPro" id="IPR052728">
    <property type="entry name" value="O2_lipid_transport_reg"/>
</dbReference>
<feature type="transmembrane region" description="Helical" evidence="1">
    <location>
        <begin position="440"/>
        <end position="459"/>
    </location>
</feature>
<comment type="caution">
    <text evidence="3">The sequence shown here is derived from an EMBL/GenBank/DDBJ whole genome shotgun (WGS) entry which is preliminary data.</text>
</comment>
<evidence type="ECO:0000313" key="4">
    <source>
        <dbReference type="Proteomes" id="UP001328107"/>
    </source>
</evidence>
<feature type="transmembrane region" description="Helical" evidence="1">
    <location>
        <begin position="513"/>
        <end position="533"/>
    </location>
</feature>
<feature type="transmembrane region" description="Helical" evidence="1">
    <location>
        <begin position="590"/>
        <end position="608"/>
    </location>
</feature>
<keyword evidence="1" id="KW-0812">Transmembrane</keyword>
<keyword evidence="1" id="KW-0472">Membrane</keyword>
<protein>
    <recommendedName>
        <fullName evidence="5">Acyltransferase</fullName>
    </recommendedName>
</protein>
<name>A0AAN5DFN8_9BILA</name>
<accession>A0AAN5DFN8</accession>
<feature type="transmembrane region" description="Helical" evidence="1">
    <location>
        <begin position="218"/>
        <end position="243"/>
    </location>
</feature>
<reference evidence="4" key="1">
    <citation type="submission" date="2022-10" db="EMBL/GenBank/DDBJ databases">
        <title>Genome assembly of Pristionchus species.</title>
        <authorList>
            <person name="Yoshida K."/>
            <person name="Sommer R.J."/>
        </authorList>
    </citation>
    <scope>NUCLEOTIDE SEQUENCE [LARGE SCALE GENOMIC DNA]</scope>
    <source>
        <strain evidence="4">RS5460</strain>
    </source>
</reference>
<keyword evidence="1" id="KW-1133">Transmembrane helix</keyword>
<feature type="signal peptide" evidence="2">
    <location>
        <begin position="1"/>
        <end position="15"/>
    </location>
</feature>
<feature type="transmembrane region" description="Helical" evidence="1">
    <location>
        <begin position="362"/>
        <end position="383"/>
    </location>
</feature>
<dbReference type="AlphaFoldDB" id="A0AAN5DFN8"/>
<evidence type="ECO:0000256" key="1">
    <source>
        <dbReference type="SAM" id="Phobius"/>
    </source>
</evidence>
<keyword evidence="2" id="KW-0732">Signal</keyword>
<feature type="transmembrane region" description="Helical" evidence="1">
    <location>
        <begin position="620"/>
        <end position="642"/>
    </location>
</feature>
<organism evidence="3 4">
    <name type="scientific">Pristionchus mayeri</name>
    <dbReference type="NCBI Taxonomy" id="1317129"/>
    <lineage>
        <taxon>Eukaryota</taxon>
        <taxon>Metazoa</taxon>
        <taxon>Ecdysozoa</taxon>
        <taxon>Nematoda</taxon>
        <taxon>Chromadorea</taxon>
        <taxon>Rhabditida</taxon>
        <taxon>Rhabditina</taxon>
        <taxon>Diplogasteromorpha</taxon>
        <taxon>Diplogasteroidea</taxon>
        <taxon>Neodiplogasteridae</taxon>
        <taxon>Pristionchus</taxon>
    </lineage>
</organism>
<feature type="transmembrane region" description="Helical" evidence="1">
    <location>
        <begin position="545"/>
        <end position="570"/>
    </location>
</feature>
<dbReference type="EMBL" id="BTRK01000006">
    <property type="protein sequence ID" value="GMR61880.1"/>
    <property type="molecule type" value="Genomic_DNA"/>
</dbReference>
<keyword evidence="4" id="KW-1185">Reference proteome</keyword>
<proteinExistence type="predicted"/>
<feature type="transmembrane region" description="Helical" evidence="1">
    <location>
        <begin position="327"/>
        <end position="350"/>
    </location>
</feature>
<feature type="non-terminal residue" evidence="3">
    <location>
        <position position="692"/>
    </location>
</feature>
<evidence type="ECO:0000256" key="2">
    <source>
        <dbReference type="SAM" id="SignalP"/>
    </source>
</evidence>